<protein>
    <submittedName>
        <fullName evidence="2">GDSL-type esterase/lipase family protein</fullName>
    </submittedName>
</protein>
<comment type="caution">
    <text evidence="2">The sequence shown here is derived from an EMBL/GenBank/DDBJ whole genome shotgun (WGS) entry which is preliminary data.</text>
</comment>
<dbReference type="InterPro" id="IPR036514">
    <property type="entry name" value="SGNH_hydro_sf"/>
</dbReference>
<dbReference type="RefSeq" id="WP_380905965.1">
    <property type="nucleotide sequence ID" value="NZ_JBHUEG010000019.1"/>
</dbReference>
<dbReference type="InterPro" id="IPR051532">
    <property type="entry name" value="Ester_Hydrolysis_Enzymes"/>
</dbReference>
<sequence>MGKLFEIIECHVMVKKQDIMVLLLVLFAPWVNGQVAKVDSSYSNWYYEQRLAYFNAMPTVHDAIVFLGNSITERAEWQELLADNKRPILNRGIGGDNSFGIRARMEEVLRGKPHTIFLMDGINDQFRLLPQEVSIANYRQIIQMIKTRSPKTKIIVQSALPINEQMTNEPYTKNRNELVLRLNTKLRQLAADEGVPFVDLVPLFQDEQGNLDRSFTTDGVHLIPTAYMKWIEALKERKFL</sequence>
<dbReference type="PANTHER" id="PTHR30383:SF5">
    <property type="entry name" value="SGNH HYDROLASE-TYPE ESTERASE DOMAIN-CONTAINING PROTEIN"/>
    <property type="match status" value="1"/>
</dbReference>
<keyword evidence="3" id="KW-1185">Reference proteome</keyword>
<evidence type="ECO:0000313" key="2">
    <source>
        <dbReference type="EMBL" id="MFD2549647.1"/>
    </source>
</evidence>
<organism evidence="2 3">
    <name type="scientific">Sphingobacterium suaedae</name>
    <dbReference type="NCBI Taxonomy" id="1686402"/>
    <lineage>
        <taxon>Bacteria</taxon>
        <taxon>Pseudomonadati</taxon>
        <taxon>Bacteroidota</taxon>
        <taxon>Sphingobacteriia</taxon>
        <taxon>Sphingobacteriales</taxon>
        <taxon>Sphingobacteriaceae</taxon>
        <taxon>Sphingobacterium</taxon>
    </lineage>
</organism>
<dbReference type="Proteomes" id="UP001597545">
    <property type="component" value="Unassembled WGS sequence"/>
</dbReference>
<evidence type="ECO:0000259" key="1">
    <source>
        <dbReference type="Pfam" id="PF13472"/>
    </source>
</evidence>
<dbReference type="Gene3D" id="3.40.50.1110">
    <property type="entry name" value="SGNH hydrolase"/>
    <property type="match status" value="1"/>
</dbReference>
<accession>A0ABW5KKZ9</accession>
<feature type="domain" description="SGNH hydrolase-type esterase" evidence="1">
    <location>
        <begin position="66"/>
        <end position="227"/>
    </location>
</feature>
<dbReference type="SUPFAM" id="SSF52266">
    <property type="entry name" value="SGNH hydrolase"/>
    <property type="match status" value="1"/>
</dbReference>
<dbReference type="InterPro" id="IPR013830">
    <property type="entry name" value="SGNH_hydro"/>
</dbReference>
<reference evidence="3" key="1">
    <citation type="journal article" date="2019" name="Int. J. Syst. Evol. Microbiol.">
        <title>The Global Catalogue of Microorganisms (GCM) 10K type strain sequencing project: providing services to taxonomists for standard genome sequencing and annotation.</title>
        <authorList>
            <consortium name="The Broad Institute Genomics Platform"/>
            <consortium name="The Broad Institute Genome Sequencing Center for Infectious Disease"/>
            <person name="Wu L."/>
            <person name="Ma J."/>
        </authorList>
    </citation>
    <scope>NUCLEOTIDE SEQUENCE [LARGE SCALE GENOMIC DNA]</scope>
    <source>
        <strain evidence="3">KCTC 42662</strain>
    </source>
</reference>
<dbReference type="EMBL" id="JBHULR010000020">
    <property type="protein sequence ID" value="MFD2549647.1"/>
    <property type="molecule type" value="Genomic_DNA"/>
</dbReference>
<dbReference type="PANTHER" id="PTHR30383">
    <property type="entry name" value="THIOESTERASE 1/PROTEASE 1/LYSOPHOSPHOLIPASE L1"/>
    <property type="match status" value="1"/>
</dbReference>
<gene>
    <name evidence="2" type="ORF">ACFSR5_18530</name>
</gene>
<proteinExistence type="predicted"/>
<evidence type="ECO:0000313" key="3">
    <source>
        <dbReference type="Proteomes" id="UP001597545"/>
    </source>
</evidence>
<dbReference type="Pfam" id="PF13472">
    <property type="entry name" value="Lipase_GDSL_2"/>
    <property type="match status" value="1"/>
</dbReference>
<name>A0ABW5KKZ9_9SPHI</name>